<gene>
    <name evidence="1" type="ORF">NM688_g8975</name>
</gene>
<proteinExistence type="predicted"/>
<name>A0ACC1RKV3_9APHY</name>
<evidence type="ECO:0000313" key="1">
    <source>
        <dbReference type="EMBL" id="KAJ3521745.1"/>
    </source>
</evidence>
<accession>A0ACC1RKV3</accession>
<dbReference type="EMBL" id="JANHOG010002602">
    <property type="protein sequence ID" value="KAJ3521745.1"/>
    <property type="molecule type" value="Genomic_DNA"/>
</dbReference>
<reference evidence="1" key="1">
    <citation type="submission" date="2022-07" db="EMBL/GenBank/DDBJ databases">
        <title>Genome Sequence of Phlebia brevispora.</title>
        <authorList>
            <person name="Buettner E."/>
        </authorList>
    </citation>
    <scope>NUCLEOTIDE SEQUENCE</scope>
    <source>
        <strain evidence="1">MPL23</strain>
    </source>
</reference>
<protein>
    <submittedName>
        <fullName evidence="1">Uncharacterized protein</fullName>
    </submittedName>
</protein>
<evidence type="ECO:0000313" key="2">
    <source>
        <dbReference type="Proteomes" id="UP001148662"/>
    </source>
</evidence>
<keyword evidence="2" id="KW-1185">Reference proteome</keyword>
<comment type="caution">
    <text evidence="1">The sequence shown here is derived from an EMBL/GenBank/DDBJ whole genome shotgun (WGS) entry which is preliminary data.</text>
</comment>
<dbReference type="Proteomes" id="UP001148662">
    <property type="component" value="Unassembled WGS sequence"/>
</dbReference>
<organism evidence="1 2">
    <name type="scientific">Phlebia brevispora</name>
    <dbReference type="NCBI Taxonomy" id="194682"/>
    <lineage>
        <taxon>Eukaryota</taxon>
        <taxon>Fungi</taxon>
        <taxon>Dikarya</taxon>
        <taxon>Basidiomycota</taxon>
        <taxon>Agaricomycotina</taxon>
        <taxon>Agaricomycetes</taxon>
        <taxon>Polyporales</taxon>
        <taxon>Meruliaceae</taxon>
        <taxon>Phlebia</taxon>
    </lineage>
</organism>
<sequence length="227" mass="25677">MSRQPSPAPPTLHNNQMYHQQPATSSSSKQRTKPFATNIPGGADDVKYQAKYKELKKKVKEIELDNDRLYLKLLLAKKNIRRMNLERAILYERLAAVPPTPGRHTQELPPEHDPMYAQPPSGPTDPSHSVDPRDQALQDYLRNNPNARVVRGPDDRIVAIEDPTANGSREHSGASGPPPHGLPIVQHYHDPNLTRILLRHVLLNSQIIILVYIPVVLLEERIEIRPK</sequence>